<organism evidence="2 3">
    <name type="scientific">Mya arenaria</name>
    <name type="common">Soft-shell clam</name>
    <dbReference type="NCBI Taxonomy" id="6604"/>
    <lineage>
        <taxon>Eukaryota</taxon>
        <taxon>Metazoa</taxon>
        <taxon>Spiralia</taxon>
        <taxon>Lophotrochozoa</taxon>
        <taxon>Mollusca</taxon>
        <taxon>Bivalvia</taxon>
        <taxon>Autobranchia</taxon>
        <taxon>Heteroconchia</taxon>
        <taxon>Euheterodonta</taxon>
        <taxon>Imparidentia</taxon>
        <taxon>Neoheterodontei</taxon>
        <taxon>Myida</taxon>
        <taxon>Myoidea</taxon>
        <taxon>Myidae</taxon>
        <taxon>Mya</taxon>
    </lineage>
</organism>
<proteinExistence type="predicted"/>
<accession>A0ABY7G496</accession>
<gene>
    <name evidence="2" type="ORF">MAR_014053</name>
</gene>
<dbReference type="EMBL" id="CP111026">
    <property type="protein sequence ID" value="WAR28349.1"/>
    <property type="molecule type" value="Genomic_DNA"/>
</dbReference>
<feature type="compositionally biased region" description="Polar residues" evidence="1">
    <location>
        <begin position="105"/>
        <end position="126"/>
    </location>
</feature>
<keyword evidence="3" id="KW-1185">Reference proteome</keyword>
<feature type="region of interest" description="Disordered" evidence="1">
    <location>
        <begin position="80"/>
        <end position="133"/>
    </location>
</feature>
<sequence>MTRKGTDFTTQIFVVFTVKHENSFMFTTLIQSLHIDIWLGTGFMGCNDVITTKPPLTWPDDDKVHTCSLFYQLTASLPHSRKGVTAGSESRTPAIPEPNPGPTVVSPTTNPAPFSPTVTSDTTLSAPSLGEIK</sequence>
<protein>
    <submittedName>
        <fullName evidence="2">Uncharacterized protein</fullName>
    </submittedName>
</protein>
<dbReference type="Proteomes" id="UP001164746">
    <property type="component" value="Chromosome 15"/>
</dbReference>
<evidence type="ECO:0000256" key="1">
    <source>
        <dbReference type="SAM" id="MobiDB-lite"/>
    </source>
</evidence>
<reference evidence="2" key="1">
    <citation type="submission" date="2022-11" db="EMBL/GenBank/DDBJ databases">
        <title>Centuries of genome instability and evolution in soft-shell clam transmissible cancer (bioRxiv).</title>
        <authorList>
            <person name="Hart S.F.M."/>
            <person name="Yonemitsu M.A."/>
            <person name="Giersch R.M."/>
            <person name="Beal B.F."/>
            <person name="Arriagada G."/>
            <person name="Davis B.W."/>
            <person name="Ostrander E.A."/>
            <person name="Goff S.P."/>
            <person name="Metzger M.J."/>
        </authorList>
    </citation>
    <scope>NUCLEOTIDE SEQUENCE</scope>
    <source>
        <strain evidence="2">MELC-2E11</strain>
        <tissue evidence="2">Siphon/mantle</tissue>
    </source>
</reference>
<name>A0ABY7G496_MYAAR</name>
<evidence type="ECO:0000313" key="3">
    <source>
        <dbReference type="Proteomes" id="UP001164746"/>
    </source>
</evidence>
<evidence type="ECO:0000313" key="2">
    <source>
        <dbReference type="EMBL" id="WAR28349.1"/>
    </source>
</evidence>